<dbReference type="RefSeq" id="WP_344716613.1">
    <property type="nucleotide sequence ID" value="NZ_BAAAVS010000024.1"/>
</dbReference>
<dbReference type="PROSITE" id="PS50857">
    <property type="entry name" value="COX2_CUA"/>
    <property type="match status" value="1"/>
</dbReference>
<evidence type="ECO:0000256" key="4">
    <source>
        <dbReference type="ARBA" id="ARBA00022448"/>
    </source>
</evidence>
<dbReference type="EMBL" id="BAAAVS010000024">
    <property type="protein sequence ID" value="GAA3037786.1"/>
    <property type="molecule type" value="Genomic_DNA"/>
</dbReference>
<evidence type="ECO:0000256" key="8">
    <source>
        <dbReference type="ARBA" id="ARBA00022982"/>
    </source>
</evidence>
<keyword evidence="6" id="KW-0479">Metal-binding</keyword>
<dbReference type="PROSITE" id="PS00078">
    <property type="entry name" value="COX2"/>
    <property type="match status" value="1"/>
</dbReference>
<keyword evidence="19" id="KW-1185">Reference proteome</keyword>
<evidence type="ECO:0000256" key="15">
    <source>
        <dbReference type="SAM" id="MobiDB-lite"/>
    </source>
</evidence>
<evidence type="ECO:0000259" key="17">
    <source>
        <dbReference type="PROSITE" id="PS50857"/>
    </source>
</evidence>
<keyword evidence="7" id="KW-1278">Translocase</keyword>
<dbReference type="InterPro" id="IPR001505">
    <property type="entry name" value="Copper_CuA"/>
</dbReference>
<keyword evidence="9 16" id="KW-1133">Transmembrane helix</keyword>
<proteinExistence type="inferred from homology"/>
<evidence type="ECO:0000313" key="19">
    <source>
        <dbReference type="Proteomes" id="UP001501035"/>
    </source>
</evidence>
<feature type="transmembrane region" description="Helical" evidence="16">
    <location>
        <begin position="109"/>
        <end position="129"/>
    </location>
</feature>
<feature type="region of interest" description="Disordered" evidence="15">
    <location>
        <begin position="345"/>
        <end position="377"/>
    </location>
</feature>
<evidence type="ECO:0000256" key="6">
    <source>
        <dbReference type="ARBA" id="ARBA00022723"/>
    </source>
</evidence>
<gene>
    <name evidence="18" type="ORF">GCM10010528_17950</name>
</gene>
<evidence type="ECO:0000256" key="14">
    <source>
        <dbReference type="ARBA" id="ARBA00047816"/>
    </source>
</evidence>
<evidence type="ECO:0000313" key="18">
    <source>
        <dbReference type="EMBL" id="GAA3037786.1"/>
    </source>
</evidence>
<evidence type="ECO:0000256" key="11">
    <source>
        <dbReference type="ARBA" id="ARBA00023136"/>
    </source>
</evidence>
<evidence type="ECO:0000256" key="9">
    <source>
        <dbReference type="ARBA" id="ARBA00022989"/>
    </source>
</evidence>
<evidence type="ECO:0000256" key="3">
    <source>
        <dbReference type="ARBA" id="ARBA00012949"/>
    </source>
</evidence>
<comment type="caution">
    <text evidence="18">The sequence shown here is derived from an EMBL/GenBank/DDBJ whole genome shotgun (WGS) entry which is preliminary data.</text>
</comment>
<keyword evidence="8" id="KW-0249">Electron transport</keyword>
<dbReference type="Gene3D" id="2.60.40.420">
    <property type="entry name" value="Cupredoxins - blue copper proteins"/>
    <property type="match status" value="1"/>
</dbReference>
<dbReference type="EC" id="7.1.1.9" evidence="3"/>
<comment type="similarity">
    <text evidence="2">Belongs to the cytochrome c oxidase subunit 2 family.</text>
</comment>
<dbReference type="PANTHER" id="PTHR22888:SF9">
    <property type="entry name" value="CYTOCHROME C OXIDASE SUBUNIT 2"/>
    <property type="match status" value="1"/>
</dbReference>
<evidence type="ECO:0000256" key="10">
    <source>
        <dbReference type="ARBA" id="ARBA00023008"/>
    </source>
</evidence>
<dbReference type="Proteomes" id="UP001501035">
    <property type="component" value="Unassembled WGS sequence"/>
</dbReference>
<comment type="function">
    <text evidence="12">Subunits I and II form the functional core of the enzyme complex. Electrons originating in cytochrome c are transferred via heme a and Cu(A) to the binuclear center formed by heme a3 and Cu(B).</text>
</comment>
<evidence type="ECO:0000256" key="5">
    <source>
        <dbReference type="ARBA" id="ARBA00022692"/>
    </source>
</evidence>
<dbReference type="PANTHER" id="PTHR22888">
    <property type="entry name" value="CYTOCHROME C OXIDASE, SUBUNIT II"/>
    <property type="match status" value="1"/>
</dbReference>
<keyword evidence="11 16" id="KW-0472">Membrane</keyword>
<dbReference type="SUPFAM" id="SSF49503">
    <property type="entry name" value="Cupredoxins"/>
    <property type="match status" value="1"/>
</dbReference>
<evidence type="ECO:0000256" key="13">
    <source>
        <dbReference type="ARBA" id="ARBA00031399"/>
    </source>
</evidence>
<dbReference type="Gene3D" id="1.10.287.90">
    <property type="match status" value="1"/>
</dbReference>
<feature type="transmembrane region" description="Helical" evidence="16">
    <location>
        <begin position="64"/>
        <end position="89"/>
    </location>
</feature>
<evidence type="ECO:0000256" key="12">
    <source>
        <dbReference type="ARBA" id="ARBA00024688"/>
    </source>
</evidence>
<keyword evidence="5 16" id="KW-0812">Transmembrane</keyword>
<evidence type="ECO:0000256" key="7">
    <source>
        <dbReference type="ARBA" id="ARBA00022967"/>
    </source>
</evidence>
<feature type="domain" description="Cytochrome oxidase subunit II copper A binding" evidence="17">
    <location>
        <begin position="141"/>
        <end position="317"/>
    </location>
</feature>
<dbReference type="Pfam" id="PF00116">
    <property type="entry name" value="COX2"/>
    <property type="match status" value="1"/>
</dbReference>
<dbReference type="InterPro" id="IPR008972">
    <property type="entry name" value="Cupredoxin"/>
</dbReference>
<accession>A0ABP6LEM2</accession>
<keyword evidence="10" id="KW-0186">Copper</keyword>
<dbReference type="InterPro" id="IPR036257">
    <property type="entry name" value="Cyt_c_oxidase_su2_TM_sf"/>
</dbReference>
<protein>
    <recommendedName>
        <fullName evidence="3">cytochrome-c oxidase</fullName>
        <ecNumber evidence="3">7.1.1.9</ecNumber>
    </recommendedName>
    <alternativeName>
        <fullName evidence="13">Cytochrome aa3 subunit 2</fullName>
    </alternativeName>
</protein>
<keyword evidence="4" id="KW-0813">Transport</keyword>
<comment type="subcellular location">
    <subcellularLocation>
        <location evidence="1">Membrane</location>
        <topology evidence="1">Multi-pass membrane protein</topology>
    </subcellularLocation>
</comment>
<dbReference type="InterPro" id="IPR045187">
    <property type="entry name" value="CcO_II"/>
</dbReference>
<evidence type="ECO:0000256" key="16">
    <source>
        <dbReference type="SAM" id="Phobius"/>
    </source>
</evidence>
<dbReference type="SUPFAM" id="SSF81464">
    <property type="entry name" value="Cytochrome c oxidase subunit II-like, transmembrane region"/>
    <property type="match status" value="1"/>
</dbReference>
<evidence type="ECO:0000256" key="2">
    <source>
        <dbReference type="ARBA" id="ARBA00007866"/>
    </source>
</evidence>
<evidence type="ECO:0000256" key="1">
    <source>
        <dbReference type="ARBA" id="ARBA00004141"/>
    </source>
</evidence>
<comment type="catalytic activity">
    <reaction evidence="14">
        <text>4 Fe(II)-[cytochrome c] + O2 + 8 H(+)(in) = 4 Fe(III)-[cytochrome c] + 2 H2O + 4 H(+)(out)</text>
        <dbReference type="Rhea" id="RHEA:11436"/>
        <dbReference type="Rhea" id="RHEA-COMP:10350"/>
        <dbReference type="Rhea" id="RHEA-COMP:14399"/>
        <dbReference type="ChEBI" id="CHEBI:15377"/>
        <dbReference type="ChEBI" id="CHEBI:15378"/>
        <dbReference type="ChEBI" id="CHEBI:15379"/>
        <dbReference type="ChEBI" id="CHEBI:29033"/>
        <dbReference type="ChEBI" id="CHEBI:29034"/>
        <dbReference type="EC" id="7.1.1.9"/>
    </reaction>
</comment>
<dbReference type="InterPro" id="IPR002429">
    <property type="entry name" value="CcO_II-like_C"/>
</dbReference>
<name>A0ABP6LEM2_9ACTN</name>
<organism evidence="18 19">
    <name type="scientific">Gordonia defluvii</name>
    <dbReference type="NCBI Taxonomy" id="283718"/>
    <lineage>
        <taxon>Bacteria</taxon>
        <taxon>Bacillati</taxon>
        <taxon>Actinomycetota</taxon>
        <taxon>Actinomycetes</taxon>
        <taxon>Mycobacteriales</taxon>
        <taxon>Gordoniaceae</taxon>
        <taxon>Gordonia</taxon>
    </lineage>
</organism>
<sequence length="377" mass="42253">MKLTHGERSTARRATTASRTVKRVGLVAALGLSTLLMTGCGPREALRFGWPTGVTPEAKAMGHLWTWAVIASLIVGFLVWMAIFIAITFHRYRAGEDPFPRQTAYNMPVELVLITLPFLAIAVLFYFTVVVENKVEAKTDDPGVVVDVTAFQWNWKFGYDKVRQADGTYKSYAVENGNPFELQAQRNADHGHPLPLPLPAGGRSDNIRDYLRFSSIETLGTSTEIPIMVLPVDTRIEFNLAAADVVHSFWVPEFLYKRDVMPFPKQNHSDPRFQIEKIDRKGAFVGRCAEMCGTYHAMMNFEIRAISKEDFQRYIALRANEKLSNAAALEAICQQPKSVTTVPFETRRRTGGKTPKHLGDTWQTQLPNCTPRVTGAS</sequence>
<reference evidence="19" key="1">
    <citation type="journal article" date="2019" name="Int. J. Syst. Evol. Microbiol.">
        <title>The Global Catalogue of Microorganisms (GCM) 10K type strain sequencing project: providing services to taxonomists for standard genome sequencing and annotation.</title>
        <authorList>
            <consortium name="The Broad Institute Genomics Platform"/>
            <consortium name="The Broad Institute Genome Sequencing Center for Infectious Disease"/>
            <person name="Wu L."/>
            <person name="Ma J."/>
        </authorList>
    </citation>
    <scope>NUCLEOTIDE SEQUENCE [LARGE SCALE GENOMIC DNA]</scope>
    <source>
        <strain evidence="19">JCM 14234</strain>
    </source>
</reference>